<sequence>MMKRRGFLQQSAWLLAATTATGTGFVLGDFPWQAAVADPLVRKRALLIGINRYPETTGSNLNGAVTDVALQRQVLQHRFGFKAEDILTLTDERATRTQTLDALQGYFSDLNSRDVVWLHFSGYGSQVQPSPESEAVEPSLVMADGLDLPLSSLWLLLRSLPTEKIVTVLDTSYTYPGNPLLGNLRVRSRPSPTVAQLDSDHRQFQANLKSNAKGDVPGWVISAAALPQIATESQWQGFSCGLLTYALTQQLWCLSPEASLSNLLTRIEQLIETLAGAEQTPTICRSGLNSCTLPTDLPSPLVPQLAALGADGVILEQDSGNDLCKLWLGGLPLAVLNRYGSGSVFSVLPEPGTPPQGEVKLQVRSRSGLNATAKLWNSPGHNAGEIAPGRLLRESVRILPRTLPLTVALDSRLERIERVDATSAFSGIRDVTSVSAGEQAADCVFGRVRRATIAQTYSTDLVQLPKDQGTYGLFSVGRELIPNSIGEEDEAIKKSVQRLVPQLQALLAAKWLTLTLNEGASRLGVRGTLSVLDPEESVVVQRQTRRARRAKGVRPLMGVEGTLNIPAGSQVQYKLENLGDRPVYYLLFGLDSSGRAVGFYPYETVTDGNPPTLQQPPLNPGESVLLPWTEAETWSVGRPIGTVSMKLICCDRPFGQALTLLAARQNSPRNPRSLTPLETPLKVAQAIIGDLHRASLRNTNPEAFPSDVYALDMDVWTTLNFVYRVV</sequence>
<dbReference type="InterPro" id="IPR029030">
    <property type="entry name" value="Caspase-like_dom_sf"/>
</dbReference>
<dbReference type="InterPro" id="IPR050452">
    <property type="entry name" value="Metacaspase"/>
</dbReference>
<dbReference type="InterPro" id="IPR011600">
    <property type="entry name" value="Pept_C14_caspase"/>
</dbReference>
<dbReference type="Proteomes" id="UP001056708">
    <property type="component" value="Chromosome"/>
</dbReference>
<accession>A0ABY5AS56</accession>
<dbReference type="EMBL" id="CP098611">
    <property type="protein sequence ID" value="USR91181.1"/>
    <property type="molecule type" value="Genomic_DNA"/>
</dbReference>
<feature type="domain" description="Peptidase C14 caspase" evidence="1">
    <location>
        <begin position="42"/>
        <end position="288"/>
    </location>
</feature>
<dbReference type="InterPro" id="IPR011189">
    <property type="entry name" value="UCP_caspase_lke"/>
</dbReference>
<evidence type="ECO:0000313" key="2">
    <source>
        <dbReference type="EMBL" id="USR91181.1"/>
    </source>
</evidence>
<dbReference type="InterPro" id="IPR006311">
    <property type="entry name" value="TAT_signal"/>
</dbReference>
<gene>
    <name evidence="2" type="ORF">NEA10_00090</name>
</gene>
<evidence type="ECO:0000313" key="3">
    <source>
        <dbReference type="Proteomes" id="UP001056708"/>
    </source>
</evidence>
<name>A0ABY5AS56_9CYAN</name>
<keyword evidence="3" id="KW-1185">Reference proteome</keyword>
<dbReference type="PANTHER" id="PTHR48104:SF30">
    <property type="entry name" value="METACASPASE-1"/>
    <property type="match status" value="1"/>
</dbReference>
<reference evidence="2" key="1">
    <citation type="submission" date="2022-06" db="EMBL/GenBank/DDBJ databases">
        <title>Genome sequence of Phormidium yuhuli AB48 isolated from an industrial photobioreactor environment.</title>
        <authorList>
            <person name="Qiu Y."/>
            <person name="Noonan A.J.C."/>
            <person name="Dofher K."/>
            <person name="Koch M."/>
            <person name="Kieft B."/>
            <person name="Lin X."/>
            <person name="Ziels R.M."/>
            <person name="Hallam S.J."/>
        </authorList>
    </citation>
    <scope>NUCLEOTIDE SEQUENCE</scope>
    <source>
        <strain evidence="2">AB48</strain>
    </source>
</reference>
<dbReference type="Gene3D" id="3.40.50.1460">
    <property type="match status" value="1"/>
</dbReference>
<proteinExistence type="predicted"/>
<dbReference type="PIRSF" id="PIRSF007398">
    <property type="entry name" value="Sll0148_caspase"/>
    <property type="match status" value="1"/>
</dbReference>
<protein>
    <submittedName>
        <fullName evidence="2">Caspase family protein</fullName>
    </submittedName>
</protein>
<dbReference type="PROSITE" id="PS51318">
    <property type="entry name" value="TAT"/>
    <property type="match status" value="1"/>
</dbReference>
<dbReference type="PANTHER" id="PTHR48104">
    <property type="entry name" value="METACASPASE-4"/>
    <property type="match status" value="1"/>
</dbReference>
<dbReference type="RefSeq" id="WP_252663212.1">
    <property type="nucleotide sequence ID" value="NZ_CP098611.1"/>
</dbReference>
<dbReference type="SUPFAM" id="SSF52129">
    <property type="entry name" value="Caspase-like"/>
    <property type="match status" value="1"/>
</dbReference>
<evidence type="ECO:0000259" key="1">
    <source>
        <dbReference type="Pfam" id="PF00656"/>
    </source>
</evidence>
<dbReference type="Pfam" id="PF00656">
    <property type="entry name" value="Peptidase_C14"/>
    <property type="match status" value="1"/>
</dbReference>
<organism evidence="2 3">
    <name type="scientific">Phormidium yuhuli AB48</name>
    <dbReference type="NCBI Taxonomy" id="2940671"/>
    <lineage>
        <taxon>Bacteria</taxon>
        <taxon>Bacillati</taxon>
        <taxon>Cyanobacteriota</taxon>
        <taxon>Cyanophyceae</taxon>
        <taxon>Oscillatoriophycideae</taxon>
        <taxon>Oscillatoriales</taxon>
        <taxon>Oscillatoriaceae</taxon>
        <taxon>Phormidium</taxon>
        <taxon>Phormidium yuhuli</taxon>
    </lineage>
</organism>